<sequence>MPNTKLTPSEVTAMAGRHRTCADDITNQQRDLTNHISTLTSVNSGRMMQRLLEVHQEWDRLTKDIVGNLTTMATTLDSVASDLRSQDEDNSNL</sequence>
<proteinExistence type="predicted"/>
<dbReference type="InterPro" id="IPR010310">
    <property type="entry name" value="T7SS_ESAT-6-like"/>
</dbReference>
<evidence type="ECO:0000313" key="1">
    <source>
        <dbReference type="EMBL" id="NGY65976.1"/>
    </source>
</evidence>
<reference evidence="1 2" key="1">
    <citation type="submission" date="2020-03" db="EMBL/GenBank/DDBJ databases">
        <title>Isolation and identification of active actinomycetes.</title>
        <authorList>
            <person name="Sun X."/>
        </authorList>
    </citation>
    <scope>NUCLEOTIDE SEQUENCE [LARGE SCALE GENOMIC DNA]</scope>
    <source>
        <strain evidence="1 2">NEAU-D13</strain>
    </source>
</reference>
<gene>
    <name evidence="1" type="ORF">G7043_44530</name>
</gene>
<dbReference type="InterPro" id="IPR036689">
    <property type="entry name" value="ESAT-6-like_sf"/>
</dbReference>
<dbReference type="Proteomes" id="UP000481360">
    <property type="component" value="Unassembled WGS sequence"/>
</dbReference>
<dbReference type="Gene3D" id="1.10.287.1060">
    <property type="entry name" value="ESAT-6-like"/>
    <property type="match status" value="1"/>
</dbReference>
<dbReference type="Pfam" id="PF06013">
    <property type="entry name" value="WXG100"/>
    <property type="match status" value="1"/>
</dbReference>
<keyword evidence="2" id="KW-1185">Reference proteome</keyword>
<accession>A0A7C9W1R0</accession>
<protein>
    <submittedName>
        <fullName evidence="1">WXG100 family type VII secretion target</fullName>
    </submittedName>
</protein>
<dbReference type="AlphaFoldDB" id="A0A7C9W1R0"/>
<dbReference type="RefSeq" id="WP_166055264.1">
    <property type="nucleotide sequence ID" value="NZ_JAAMPJ010000019.1"/>
</dbReference>
<organism evidence="1 2">
    <name type="scientific">Lentzea alba</name>
    <dbReference type="NCBI Taxonomy" id="2714351"/>
    <lineage>
        <taxon>Bacteria</taxon>
        <taxon>Bacillati</taxon>
        <taxon>Actinomycetota</taxon>
        <taxon>Actinomycetes</taxon>
        <taxon>Pseudonocardiales</taxon>
        <taxon>Pseudonocardiaceae</taxon>
        <taxon>Lentzea</taxon>
    </lineage>
</organism>
<name>A0A7C9W1R0_9PSEU</name>
<dbReference type="EMBL" id="JAAMPJ010000019">
    <property type="protein sequence ID" value="NGY65976.1"/>
    <property type="molecule type" value="Genomic_DNA"/>
</dbReference>
<comment type="caution">
    <text evidence="1">The sequence shown here is derived from an EMBL/GenBank/DDBJ whole genome shotgun (WGS) entry which is preliminary data.</text>
</comment>
<evidence type="ECO:0000313" key="2">
    <source>
        <dbReference type="Proteomes" id="UP000481360"/>
    </source>
</evidence>
<dbReference type="SUPFAM" id="SSF140453">
    <property type="entry name" value="EsxAB dimer-like"/>
    <property type="match status" value="1"/>
</dbReference>